<comment type="caution">
    <text evidence="1">The sequence shown here is derived from an EMBL/GenBank/DDBJ whole genome shotgun (WGS) entry which is preliminary data.</text>
</comment>
<dbReference type="PANTHER" id="PTHR11439:SF450">
    <property type="entry name" value="REVERSE TRANSCRIPTASE TY1_COPIA-TYPE DOMAIN-CONTAINING PROTEIN"/>
    <property type="match status" value="1"/>
</dbReference>
<organism evidence="1 2">
    <name type="scientific">Lactuca virosa</name>
    <dbReference type="NCBI Taxonomy" id="75947"/>
    <lineage>
        <taxon>Eukaryota</taxon>
        <taxon>Viridiplantae</taxon>
        <taxon>Streptophyta</taxon>
        <taxon>Embryophyta</taxon>
        <taxon>Tracheophyta</taxon>
        <taxon>Spermatophyta</taxon>
        <taxon>Magnoliopsida</taxon>
        <taxon>eudicotyledons</taxon>
        <taxon>Gunneridae</taxon>
        <taxon>Pentapetalae</taxon>
        <taxon>asterids</taxon>
        <taxon>campanulids</taxon>
        <taxon>Asterales</taxon>
        <taxon>Asteraceae</taxon>
        <taxon>Cichorioideae</taxon>
        <taxon>Cichorieae</taxon>
        <taxon>Lactucinae</taxon>
        <taxon>Lactuca</taxon>
    </lineage>
</organism>
<name>A0AAU9MZC8_9ASTR</name>
<reference evidence="1 2" key="1">
    <citation type="submission" date="2022-01" db="EMBL/GenBank/DDBJ databases">
        <authorList>
            <person name="Xiong W."/>
            <person name="Schranz E."/>
        </authorList>
    </citation>
    <scope>NUCLEOTIDE SEQUENCE [LARGE SCALE GENOMIC DNA]</scope>
</reference>
<proteinExistence type="predicted"/>
<gene>
    <name evidence="1" type="ORF">LVIROSA_LOCUS18466</name>
</gene>
<accession>A0AAU9MZC8</accession>
<sequence length="119" mass="13251">MDGVKDVTTPLNSSVSLKLHDGSASVDPNPYRKLVGSLQYLAFKRPNISFAVNKLSQFIHAPSEIHWKSLKKILKYLKGTIHHGLFLNRASSLTLKAFFDSDWGVIEYGGHSTMAYVTT</sequence>
<dbReference type="EMBL" id="CAKMRJ010003334">
    <property type="protein sequence ID" value="CAH1431765.1"/>
    <property type="molecule type" value="Genomic_DNA"/>
</dbReference>
<evidence type="ECO:0008006" key="3">
    <source>
        <dbReference type="Google" id="ProtNLM"/>
    </source>
</evidence>
<dbReference type="AlphaFoldDB" id="A0AAU9MZC8"/>
<protein>
    <recommendedName>
        <fullName evidence="3">Reverse transcriptase Ty1/copia-type domain-containing protein</fullName>
    </recommendedName>
</protein>
<evidence type="ECO:0000313" key="2">
    <source>
        <dbReference type="Proteomes" id="UP001157418"/>
    </source>
</evidence>
<dbReference type="PANTHER" id="PTHR11439">
    <property type="entry name" value="GAG-POL-RELATED RETROTRANSPOSON"/>
    <property type="match status" value="1"/>
</dbReference>
<dbReference type="Proteomes" id="UP001157418">
    <property type="component" value="Unassembled WGS sequence"/>
</dbReference>
<keyword evidence="2" id="KW-1185">Reference proteome</keyword>
<evidence type="ECO:0000313" key="1">
    <source>
        <dbReference type="EMBL" id="CAH1431765.1"/>
    </source>
</evidence>